<proteinExistence type="predicted"/>
<comment type="caution">
    <text evidence="2">The sequence shown here is derived from an EMBL/GenBank/DDBJ whole genome shotgun (WGS) entry which is preliminary data.</text>
</comment>
<gene>
    <name evidence="2" type="ORF">HAX54_021602</name>
</gene>
<feature type="region of interest" description="Disordered" evidence="1">
    <location>
        <begin position="1"/>
        <end position="20"/>
    </location>
</feature>
<sequence>MQKHLEENGETSGEFERDQRTCHRVGGGKLECFIGPIRSEIEYSVFLSLDKRGSGLVGKCSIGCLTVGEKEEKRKDKRSHLKRIKRGLCSGTGVEGLEIVGGRQRRIQDFK</sequence>
<name>A0ABS8UTT8_DATST</name>
<keyword evidence="3" id="KW-1185">Reference proteome</keyword>
<evidence type="ECO:0000256" key="1">
    <source>
        <dbReference type="SAM" id="MobiDB-lite"/>
    </source>
</evidence>
<reference evidence="2 3" key="1">
    <citation type="journal article" date="2021" name="BMC Genomics">
        <title>Datura genome reveals duplications of psychoactive alkaloid biosynthetic genes and high mutation rate following tissue culture.</title>
        <authorList>
            <person name="Rajewski A."/>
            <person name="Carter-House D."/>
            <person name="Stajich J."/>
            <person name="Litt A."/>
        </authorList>
    </citation>
    <scope>NUCLEOTIDE SEQUENCE [LARGE SCALE GENOMIC DNA]</scope>
    <source>
        <strain evidence="2">AR-01</strain>
    </source>
</reference>
<protein>
    <submittedName>
        <fullName evidence="2">Uncharacterized protein</fullName>
    </submittedName>
</protein>
<evidence type="ECO:0000313" key="3">
    <source>
        <dbReference type="Proteomes" id="UP000823775"/>
    </source>
</evidence>
<organism evidence="2 3">
    <name type="scientific">Datura stramonium</name>
    <name type="common">Jimsonweed</name>
    <name type="synonym">Common thornapple</name>
    <dbReference type="NCBI Taxonomy" id="4076"/>
    <lineage>
        <taxon>Eukaryota</taxon>
        <taxon>Viridiplantae</taxon>
        <taxon>Streptophyta</taxon>
        <taxon>Embryophyta</taxon>
        <taxon>Tracheophyta</taxon>
        <taxon>Spermatophyta</taxon>
        <taxon>Magnoliopsida</taxon>
        <taxon>eudicotyledons</taxon>
        <taxon>Gunneridae</taxon>
        <taxon>Pentapetalae</taxon>
        <taxon>asterids</taxon>
        <taxon>lamiids</taxon>
        <taxon>Solanales</taxon>
        <taxon>Solanaceae</taxon>
        <taxon>Solanoideae</taxon>
        <taxon>Datureae</taxon>
        <taxon>Datura</taxon>
    </lineage>
</organism>
<dbReference type="Proteomes" id="UP000823775">
    <property type="component" value="Unassembled WGS sequence"/>
</dbReference>
<dbReference type="EMBL" id="JACEIK010002596">
    <property type="protein sequence ID" value="MCD9637994.1"/>
    <property type="molecule type" value="Genomic_DNA"/>
</dbReference>
<accession>A0ABS8UTT8</accession>
<evidence type="ECO:0000313" key="2">
    <source>
        <dbReference type="EMBL" id="MCD9637994.1"/>
    </source>
</evidence>